<keyword evidence="1" id="KW-0233">DNA recombination</keyword>
<feature type="compositionally biased region" description="Basic and acidic residues" evidence="3">
    <location>
        <begin position="722"/>
        <end position="741"/>
    </location>
</feature>
<dbReference type="AlphaFoldDB" id="A0A6H5IF41"/>
<proteinExistence type="predicted"/>
<evidence type="ECO:0000256" key="2">
    <source>
        <dbReference type="PROSITE-ProRule" id="PRU00047"/>
    </source>
</evidence>
<evidence type="ECO:0000256" key="3">
    <source>
        <dbReference type="SAM" id="MobiDB-lite"/>
    </source>
</evidence>
<keyword evidence="2" id="KW-0479">Metal-binding</keyword>
<feature type="compositionally biased region" description="Basic and acidic residues" evidence="3">
    <location>
        <begin position="772"/>
        <end position="781"/>
    </location>
</feature>
<keyword evidence="2" id="KW-0862">Zinc</keyword>
<dbReference type="GO" id="GO:0008270">
    <property type="term" value="F:zinc ion binding"/>
    <property type="evidence" value="ECO:0007669"/>
    <property type="project" value="UniProtKB-KW"/>
</dbReference>
<dbReference type="PROSITE" id="PS50158">
    <property type="entry name" value="ZF_CCHC"/>
    <property type="match status" value="1"/>
</dbReference>
<dbReference type="Pfam" id="PF03732">
    <property type="entry name" value="Retrotrans_gag"/>
    <property type="match status" value="1"/>
</dbReference>
<feature type="region of interest" description="Disordered" evidence="3">
    <location>
        <begin position="156"/>
        <end position="181"/>
    </location>
</feature>
<feature type="region of interest" description="Disordered" evidence="3">
    <location>
        <begin position="772"/>
        <end position="800"/>
    </location>
</feature>
<dbReference type="InterPro" id="IPR005162">
    <property type="entry name" value="Retrotrans_gag_dom"/>
</dbReference>
<protein>
    <recommendedName>
        <fullName evidence="4">CCHC-type domain-containing protein</fullName>
    </recommendedName>
</protein>
<dbReference type="GO" id="GO:0003677">
    <property type="term" value="F:DNA binding"/>
    <property type="evidence" value="ECO:0007669"/>
    <property type="project" value="InterPro"/>
</dbReference>
<feature type="region of interest" description="Disordered" evidence="3">
    <location>
        <begin position="301"/>
        <end position="320"/>
    </location>
</feature>
<feature type="region of interest" description="Disordered" evidence="3">
    <location>
        <begin position="459"/>
        <end position="481"/>
    </location>
</feature>
<organism evidence="5 6">
    <name type="scientific">Trichogramma brassicae</name>
    <dbReference type="NCBI Taxonomy" id="86971"/>
    <lineage>
        <taxon>Eukaryota</taxon>
        <taxon>Metazoa</taxon>
        <taxon>Ecdysozoa</taxon>
        <taxon>Arthropoda</taxon>
        <taxon>Hexapoda</taxon>
        <taxon>Insecta</taxon>
        <taxon>Pterygota</taxon>
        <taxon>Neoptera</taxon>
        <taxon>Endopterygota</taxon>
        <taxon>Hymenoptera</taxon>
        <taxon>Apocrita</taxon>
        <taxon>Proctotrupomorpha</taxon>
        <taxon>Chalcidoidea</taxon>
        <taxon>Trichogrammatidae</taxon>
        <taxon>Trichogramma</taxon>
    </lineage>
</organism>
<name>A0A6H5IF41_9HYME</name>
<evidence type="ECO:0000259" key="4">
    <source>
        <dbReference type="PROSITE" id="PS50158"/>
    </source>
</evidence>
<dbReference type="InterPro" id="IPR013762">
    <property type="entry name" value="Integrase-like_cat_sf"/>
</dbReference>
<dbReference type="Pfam" id="PF00098">
    <property type="entry name" value="zf-CCHC"/>
    <property type="match status" value="1"/>
</dbReference>
<keyword evidence="6" id="KW-1185">Reference proteome</keyword>
<dbReference type="PANTHER" id="PTHR46888:SF1">
    <property type="entry name" value="RIBONUCLEASE H"/>
    <property type="match status" value="1"/>
</dbReference>
<evidence type="ECO:0000256" key="1">
    <source>
        <dbReference type="ARBA" id="ARBA00023172"/>
    </source>
</evidence>
<dbReference type="OrthoDB" id="7699715at2759"/>
<dbReference type="GO" id="GO:0015074">
    <property type="term" value="P:DNA integration"/>
    <property type="evidence" value="ECO:0007669"/>
    <property type="project" value="InterPro"/>
</dbReference>
<dbReference type="InterPro" id="IPR011010">
    <property type="entry name" value="DNA_brk_join_enz"/>
</dbReference>
<dbReference type="InterPro" id="IPR036875">
    <property type="entry name" value="Znf_CCHC_sf"/>
</dbReference>
<dbReference type="SUPFAM" id="SSF57756">
    <property type="entry name" value="Retrovirus zinc finger-like domains"/>
    <property type="match status" value="1"/>
</dbReference>
<accession>A0A6H5IF41</accession>
<dbReference type="SMART" id="SM00343">
    <property type="entry name" value="ZnF_C2HC"/>
    <property type="match status" value="1"/>
</dbReference>
<dbReference type="InterPro" id="IPR021109">
    <property type="entry name" value="Peptidase_aspartic_dom_sf"/>
</dbReference>
<dbReference type="Proteomes" id="UP000479190">
    <property type="component" value="Unassembled WGS sequence"/>
</dbReference>
<reference evidence="5 6" key="1">
    <citation type="submission" date="2020-02" db="EMBL/GenBank/DDBJ databases">
        <authorList>
            <person name="Ferguson B K."/>
        </authorList>
    </citation>
    <scope>NUCLEOTIDE SEQUENCE [LARGE SCALE GENOMIC DNA]</scope>
</reference>
<keyword evidence="2" id="KW-0863">Zinc-finger</keyword>
<dbReference type="Gene3D" id="2.40.70.10">
    <property type="entry name" value="Acid Proteases"/>
    <property type="match status" value="1"/>
</dbReference>
<gene>
    <name evidence="5" type="ORF">TBRA_LOCUS8641</name>
</gene>
<dbReference type="EMBL" id="CADCXV010000828">
    <property type="protein sequence ID" value="CAB0036791.1"/>
    <property type="molecule type" value="Genomic_DNA"/>
</dbReference>
<dbReference type="PANTHER" id="PTHR46888">
    <property type="entry name" value="ZINC KNUCKLE DOMAINCONTAINING PROTEIN-RELATED"/>
    <property type="match status" value="1"/>
</dbReference>
<feature type="region of interest" description="Disordered" evidence="3">
    <location>
        <begin position="699"/>
        <end position="750"/>
    </location>
</feature>
<dbReference type="GO" id="GO:0006310">
    <property type="term" value="P:DNA recombination"/>
    <property type="evidence" value="ECO:0007669"/>
    <property type="project" value="UniProtKB-KW"/>
</dbReference>
<dbReference type="SUPFAM" id="SSF56349">
    <property type="entry name" value="DNA breaking-rejoining enzymes"/>
    <property type="match status" value="1"/>
</dbReference>
<feature type="region of interest" description="Disordered" evidence="3">
    <location>
        <begin position="361"/>
        <end position="433"/>
    </location>
</feature>
<sequence length="1010" mass="115274">MSDNESSGGEFDEEEITRNFDREASLIVQNDTLPKKSSDRYYIYWSTILTRIGKRRTARRCTRQPMGRHKIGQIPSLIAEILNLPNPNLYTGHCFRRTAATLLSESGATVQAIKQCGRWRSDIICQGYIENSEYNKELIFNGIVQNTKKANQVNPMMSVSSSCNPAVPSTSRDQTSNLNPIDDSNANLNEIDGLYMDLNWSDFSEEFQLHENQRVQQLKISSYKRLKSALDRPAADSARQIFLPKNFEEFFFLHNYSDEIFVSAIFPERFYPKNFKRNFFTALLCEIVFVRTIDVSKSLGRNGARSVSNGHRSSPTLSTLSSLSWDSNDLYEQDRRMAWELNAEDRHLIDTLDERPMYATQNVRRQQFSEPASIGRGLPETESPEPAVFSACGDLYPPSESAYSQSGRNRSRQGPYAQYPPYAPYTPNDDETAYLTCNTTMNNERDRFRQHEWRETEQQYAEQRRLEQRRTKQQAPSPKQDTVNVTDLVKLLMSYEERRDQRLRDQEEKYEKLATQFMQSPNVNSSAPTAATTAYHIVPDLSKDIRVFNGEESNAAAKEWLRGISSRRELHHWPDSYAYETARSHLRGGARHWLERKKNVSNWTSFKAAFTKTFIGVDSLTDAWTRMSARIQQKGEKISTYFHEKMKLCDQVKMKFDDAREQILVGLWSKELRNVVSPRNHRDDDELLHDLKKQQRIIQQSYDKRNVKVDAVSRASSPESKPNAKESKSSPTRNSDKDSKSRNAARKAPARNDKGELKCYACNLYGHISKDCPSKQSEKKSTQTSAQVKSNNSHSRDQHEVAKIDGVANDAAVKYCKEALLQGQHVKAFVDQGSSDCIITASTALELNLKIIKDKLNLHCYGPQEHQVQSIDYANCSLKIDGVNADNVPIRIVADTCQAIPLLVGRSYTELPHIKFMKCKNEFKFSYDTEQFPDVDVIQQRVVKSAENKEILPNSVNFINFNDSVNNFSLPIVNFSDQTTMLLQGASRGELCAAPALLSTSNQSSQETIS</sequence>
<dbReference type="InterPro" id="IPR001878">
    <property type="entry name" value="Znf_CCHC"/>
</dbReference>
<evidence type="ECO:0000313" key="5">
    <source>
        <dbReference type="EMBL" id="CAB0036791.1"/>
    </source>
</evidence>
<dbReference type="Gene3D" id="1.10.443.10">
    <property type="entry name" value="Intergrase catalytic core"/>
    <property type="match status" value="1"/>
</dbReference>
<feature type="compositionally biased region" description="Basic and acidic residues" evidence="3">
    <location>
        <begin position="459"/>
        <end position="470"/>
    </location>
</feature>
<feature type="compositionally biased region" description="Polar residues" evidence="3">
    <location>
        <begin position="361"/>
        <end position="370"/>
    </location>
</feature>
<feature type="domain" description="CCHC-type" evidence="4">
    <location>
        <begin position="758"/>
        <end position="774"/>
    </location>
</feature>
<evidence type="ECO:0000313" key="6">
    <source>
        <dbReference type="Proteomes" id="UP000479190"/>
    </source>
</evidence>
<dbReference type="Gene3D" id="4.10.60.10">
    <property type="entry name" value="Zinc finger, CCHC-type"/>
    <property type="match status" value="1"/>
</dbReference>